<keyword evidence="7" id="KW-0812">Transmembrane</keyword>
<dbReference type="Proteomes" id="UP000002280">
    <property type="component" value="Chromosome 4"/>
</dbReference>
<dbReference type="InterPro" id="IPR003598">
    <property type="entry name" value="Ig_sub2"/>
</dbReference>
<dbReference type="Gene3D" id="2.60.40.10">
    <property type="entry name" value="Immunoglobulins"/>
    <property type="match status" value="5"/>
</dbReference>
<dbReference type="InterPro" id="IPR003599">
    <property type="entry name" value="Ig_sub"/>
</dbReference>
<dbReference type="InterPro" id="IPR013783">
    <property type="entry name" value="Ig-like_fold"/>
</dbReference>
<feature type="transmembrane region" description="Helical" evidence="7">
    <location>
        <begin position="516"/>
        <end position="538"/>
    </location>
</feature>
<dbReference type="HOGENOM" id="CLU_024555_2_1_1"/>
<evidence type="ECO:0000256" key="4">
    <source>
        <dbReference type="ARBA" id="ARBA00023319"/>
    </source>
</evidence>
<evidence type="ECO:0000313" key="12">
    <source>
        <dbReference type="Proteomes" id="UP000002280"/>
    </source>
</evidence>
<dbReference type="InterPro" id="IPR052598">
    <property type="entry name" value="IgSF_CEA-related"/>
</dbReference>
<keyword evidence="12" id="KW-1185">Reference proteome</keyword>
<dbReference type="Bgee" id="ENSMODG00000023858">
    <property type="expression patterns" value="Expressed in spermatocyte and 2 other cell types or tissues"/>
</dbReference>
<dbReference type="PANTHER" id="PTHR44337">
    <property type="entry name" value="CARCINOEMBRYONIC ANTIGEN-RELATED CELL ADHESION MOLECULE 8"/>
    <property type="match status" value="1"/>
</dbReference>
<dbReference type="FunCoup" id="F6X3H7">
    <property type="interactions" value="6"/>
</dbReference>
<keyword evidence="3" id="KW-0325">Glycoprotein</keyword>
<evidence type="ECO:0000313" key="11">
    <source>
        <dbReference type="Ensembl" id="ENSMODP00000031972.3"/>
    </source>
</evidence>
<keyword evidence="7" id="KW-1133">Transmembrane helix</keyword>
<organism evidence="11 12">
    <name type="scientific">Monodelphis domestica</name>
    <name type="common">Gray short-tailed opossum</name>
    <dbReference type="NCBI Taxonomy" id="13616"/>
    <lineage>
        <taxon>Eukaryota</taxon>
        <taxon>Metazoa</taxon>
        <taxon>Chordata</taxon>
        <taxon>Craniata</taxon>
        <taxon>Vertebrata</taxon>
        <taxon>Euteleostomi</taxon>
        <taxon>Mammalia</taxon>
        <taxon>Metatheria</taxon>
        <taxon>Didelphimorphia</taxon>
        <taxon>Didelphidae</taxon>
        <taxon>Monodelphis</taxon>
    </lineage>
</organism>
<evidence type="ECO:0000259" key="10">
    <source>
        <dbReference type="SMART" id="SM00409"/>
    </source>
</evidence>
<protein>
    <submittedName>
        <fullName evidence="11">CEA cell adhesion molecule 20</fullName>
    </submittedName>
</protein>
<evidence type="ECO:0000256" key="5">
    <source>
        <dbReference type="ARBA" id="ARBA00038222"/>
    </source>
</evidence>
<reference evidence="11" key="3">
    <citation type="submission" date="2025-09" db="UniProtKB">
        <authorList>
            <consortium name="Ensembl"/>
        </authorList>
    </citation>
    <scope>IDENTIFICATION</scope>
</reference>
<dbReference type="InParanoid" id="F6X3H7"/>
<keyword evidence="1 8" id="KW-0732">Signal</keyword>
<evidence type="ECO:0000256" key="3">
    <source>
        <dbReference type="ARBA" id="ARBA00023180"/>
    </source>
</evidence>
<dbReference type="AlphaFoldDB" id="F6X3H7"/>
<dbReference type="GO" id="GO:0005886">
    <property type="term" value="C:plasma membrane"/>
    <property type="evidence" value="ECO:0000318"/>
    <property type="project" value="GO_Central"/>
</dbReference>
<reference evidence="11 12" key="1">
    <citation type="journal article" date="2007" name="Nature">
        <title>Genome of the marsupial Monodelphis domestica reveals innovation in non-coding sequences.</title>
        <authorList>
            <person name="Mikkelsen T.S."/>
            <person name="Wakefield M.J."/>
            <person name="Aken B."/>
            <person name="Amemiya C.T."/>
            <person name="Chang J.L."/>
            <person name="Duke S."/>
            <person name="Garber M."/>
            <person name="Gentles A.J."/>
            <person name="Goodstadt L."/>
            <person name="Heger A."/>
            <person name="Jurka J."/>
            <person name="Kamal M."/>
            <person name="Mauceli E."/>
            <person name="Searle S.M."/>
            <person name="Sharpe T."/>
            <person name="Baker M.L."/>
            <person name="Batzer M.A."/>
            <person name="Benos P.V."/>
            <person name="Belov K."/>
            <person name="Clamp M."/>
            <person name="Cook A."/>
            <person name="Cuff J."/>
            <person name="Das R."/>
            <person name="Davidow L."/>
            <person name="Deakin J.E."/>
            <person name="Fazzari M.J."/>
            <person name="Glass J.L."/>
            <person name="Grabherr M."/>
            <person name="Greally J.M."/>
            <person name="Gu W."/>
            <person name="Hore T.A."/>
            <person name="Huttley G.A."/>
            <person name="Kleber M."/>
            <person name="Jirtle R.L."/>
            <person name="Koina E."/>
            <person name="Lee J.T."/>
            <person name="Mahony S."/>
            <person name="Marra M.A."/>
            <person name="Miller R.D."/>
            <person name="Nicholls R.D."/>
            <person name="Oda M."/>
            <person name="Papenfuss A.T."/>
            <person name="Parra Z.E."/>
            <person name="Pollock D.D."/>
            <person name="Ray D.A."/>
            <person name="Schein J.E."/>
            <person name="Speed T.P."/>
            <person name="Thompson K."/>
            <person name="VandeBerg J.L."/>
            <person name="Wade C.M."/>
            <person name="Walker J.A."/>
            <person name="Waters P.D."/>
            <person name="Webber C."/>
            <person name="Weidman J.R."/>
            <person name="Xie X."/>
            <person name="Zody M.C."/>
            <person name="Baldwin J."/>
            <person name="Abdouelleil A."/>
            <person name="Abdulkadir J."/>
            <person name="Abebe A."/>
            <person name="Abera B."/>
            <person name="Abreu J."/>
            <person name="Acer S.C."/>
            <person name="Aftuck L."/>
            <person name="Alexander A."/>
            <person name="An P."/>
            <person name="Anderson E."/>
            <person name="Anderson S."/>
            <person name="Arachi H."/>
            <person name="Azer M."/>
            <person name="Bachantsang P."/>
            <person name="Barry A."/>
            <person name="Bayul T."/>
            <person name="Berlin A."/>
            <person name="Bessette D."/>
            <person name="Bloom T."/>
            <person name="Bloom T."/>
            <person name="Boguslavskiy L."/>
            <person name="Bonnet C."/>
            <person name="Boukhgalter B."/>
            <person name="Bourzgui I."/>
            <person name="Brown A."/>
            <person name="Cahill P."/>
            <person name="Channer S."/>
            <person name="Cheshatsang Y."/>
            <person name="Chuda L."/>
            <person name="Citroen M."/>
            <person name="Collymore A."/>
            <person name="Cooke P."/>
            <person name="Costello M."/>
            <person name="D'Aco K."/>
            <person name="Daza R."/>
            <person name="De Haan G."/>
            <person name="DeGray S."/>
            <person name="DeMaso C."/>
            <person name="Dhargay N."/>
            <person name="Dooley K."/>
            <person name="Dooley E."/>
            <person name="Doricent M."/>
            <person name="Dorje P."/>
            <person name="Dorjee K."/>
            <person name="Dupes A."/>
            <person name="Elong R."/>
            <person name="Falk J."/>
            <person name="Farina A."/>
            <person name="Faro S."/>
            <person name="Ferguson D."/>
            <person name="Fisher S."/>
            <person name="Foley C.D."/>
            <person name="Franke A."/>
            <person name="Friedrich D."/>
            <person name="Gadbois L."/>
            <person name="Gearin G."/>
            <person name="Gearin C.R."/>
            <person name="Giannoukos G."/>
            <person name="Goode T."/>
            <person name="Graham J."/>
            <person name="Grandbois E."/>
            <person name="Grewal S."/>
            <person name="Gyaltsen K."/>
            <person name="Hafez N."/>
            <person name="Hagos B."/>
            <person name="Hall J."/>
            <person name="Henson C."/>
            <person name="Hollinger A."/>
            <person name="Honan T."/>
            <person name="Huard M.D."/>
            <person name="Hughes L."/>
            <person name="Hurhula B."/>
            <person name="Husby M.E."/>
            <person name="Kamat A."/>
            <person name="Kanga B."/>
            <person name="Kashin S."/>
            <person name="Khazanovich D."/>
            <person name="Kisner P."/>
            <person name="Lance K."/>
            <person name="Lara M."/>
            <person name="Lee W."/>
            <person name="Lennon N."/>
            <person name="Letendre F."/>
            <person name="LeVine R."/>
            <person name="Lipovsky A."/>
            <person name="Liu X."/>
            <person name="Liu J."/>
            <person name="Liu S."/>
            <person name="Lokyitsang T."/>
            <person name="Lokyitsang Y."/>
            <person name="Lubonja R."/>
            <person name="Lui A."/>
            <person name="MacDonald P."/>
            <person name="Magnisalis V."/>
            <person name="Maru K."/>
            <person name="Matthews C."/>
            <person name="McCusker W."/>
            <person name="McDonough S."/>
            <person name="Mehta T."/>
            <person name="Meldrim J."/>
            <person name="Meneus L."/>
            <person name="Mihai O."/>
            <person name="Mihalev A."/>
            <person name="Mihova T."/>
            <person name="Mittelman R."/>
            <person name="Mlenga V."/>
            <person name="Montmayeur A."/>
            <person name="Mulrain L."/>
            <person name="Navidi A."/>
            <person name="Naylor J."/>
            <person name="Negash T."/>
            <person name="Nguyen T."/>
            <person name="Nguyen N."/>
            <person name="Nicol R."/>
            <person name="Norbu C."/>
            <person name="Norbu N."/>
            <person name="Novod N."/>
            <person name="O'Neill B."/>
            <person name="Osman S."/>
            <person name="Markiewicz E."/>
            <person name="Oyono O.L."/>
            <person name="Patti C."/>
            <person name="Phunkhang P."/>
            <person name="Pierre F."/>
            <person name="Priest M."/>
            <person name="Raghuraman S."/>
            <person name="Rege F."/>
            <person name="Reyes R."/>
            <person name="Rise C."/>
            <person name="Rogov P."/>
            <person name="Ross K."/>
            <person name="Ryan E."/>
            <person name="Settipalli S."/>
            <person name="Shea T."/>
            <person name="Sherpa N."/>
            <person name="Shi L."/>
            <person name="Shih D."/>
            <person name="Sparrow T."/>
            <person name="Spaulding J."/>
            <person name="Stalker J."/>
            <person name="Stange-Thomann N."/>
            <person name="Stavropoulos S."/>
            <person name="Stone C."/>
            <person name="Strader C."/>
            <person name="Tesfaye S."/>
            <person name="Thomson T."/>
            <person name="Thoulutsang Y."/>
            <person name="Thoulutsang D."/>
            <person name="Topham K."/>
            <person name="Topping I."/>
            <person name="Tsamla T."/>
            <person name="Vassiliev H."/>
            <person name="Vo A."/>
            <person name="Wangchuk T."/>
            <person name="Wangdi T."/>
            <person name="Weiand M."/>
            <person name="Wilkinson J."/>
            <person name="Wilson A."/>
            <person name="Yadav S."/>
            <person name="Young G."/>
            <person name="Yu Q."/>
            <person name="Zembek L."/>
            <person name="Zhong D."/>
            <person name="Zimmer A."/>
            <person name="Zwirko Z."/>
            <person name="Jaffe D.B."/>
            <person name="Alvarez P."/>
            <person name="Brockman W."/>
            <person name="Butler J."/>
            <person name="Chin C."/>
            <person name="Gnerre S."/>
            <person name="MacCallum I."/>
            <person name="Graves J.A."/>
            <person name="Ponting C.P."/>
            <person name="Breen M."/>
            <person name="Samollow P.B."/>
            <person name="Lander E.S."/>
            <person name="Lindblad-Toh K."/>
        </authorList>
    </citation>
    <scope>NUCLEOTIDE SEQUENCE [LARGE SCALE GENOMIC DNA]</scope>
</reference>
<dbReference type="KEGG" id="mdo:103097883"/>
<feature type="domain" description="Immunoglobulin" evidence="10">
    <location>
        <begin position="333"/>
        <end position="415"/>
    </location>
</feature>
<keyword evidence="7" id="KW-0472">Membrane</keyword>
<feature type="domain" description="Immunoglobulin" evidence="10">
    <location>
        <begin position="147"/>
        <end position="229"/>
    </location>
</feature>
<feature type="signal peptide" evidence="8">
    <location>
        <begin position="1"/>
        <end position="30"/>
    </location>
</feature>
<dbReference type="Ensembl" id="ENSMODT00000033546.3">
    <property type="protein sequence ID" value="ENSMODP00000031972.3"/>
    <property type="gene ID" value="ENSMODG00000023858.3"/>
</dbReference>
<evidence type="ECO:0000259" key="9">
    <source>
        <dbReference type="SMART" id="SM00408"/>
    </source>
</evidence>
<comment type="similarity">
    <text evidence="5">Belongs to the immunoglobulin superfamily. CEA family.</text>
</comment>
<dbReference type="GeneTree" id="ENSGT01100000263479"/>
<dbReference type="CDD" id="cd12841">
    <property type="entry name" value="TM_EphA1"/>
    <property type="match status" value="1"/>
</dbReference>
<dbReference type="GO" id="GO:1990782">
    <property type="term" value="F:protein tyrosine kinase binding"/>
    <property type="evidence" value="ECO:0000318"/>
    <property type="project" value="GO_Central"/>
</dbReference>
<dbReference type="GO" id="GO:0002682">
    <property type="term" value="P:regulation of immune system process"/>
    <property type="evidence" value="ECO:0000318"/>
    <property type="project" value="GO_Central"/>
</dbReference>
<feature type="domain" description="Immunoglobulin subtype 2" evidence="9">
    <location>
        <begin position="436"/>
        <end position="494"/>
    </location>
</feature>
<dbReference type="CDD" id="cd00096">
    <property type="entry name" value="Ig"/>
    <property type="match status" value="1"/>
</dbReference>
<evidence type="ECO:0000256" key="1">
    <source>
        <dbReference type="ARBA" id="ARBA00022729"/>
    </source>
</evidence>
<dbReference type="FunFam" id="2.60.40.10:FF:000244">
    <property type="entry name" value="carcinoembryonic antigen-related cell adhesion molecule 16"/>
    <property type="match status" value="2"/>
</dbReference>
<feature type="domain" description="Immunoglobulin" evidence="10">
    <location>
        <begin position="36"/>
        <end position="138"/>
    </location>
</feature>
<dbReference type="SMART" id="SM00409">
    <property type="entry name" value="IG"/>
    <property type="match status" value="5"/>
</dbReference>
<dbReference type="OMA" id="PFSCIVS"/>
<dbReference type="InterPro" id="IPR036179">
    <property type="entry name" value="Ig-like_dom_sf"/>
</dbReference>
<feature type="region of interest" description="Disordered" evidence="6">
    <location>
        <begin position="545"/>
        <end position="614"/>
    </location>
</feature>
<dbReference type="SUPFAM" id="SSF48726">
    <property type="entry name" value="Immunoglobulin"/>
    <property type="match status" value="5"/>
</dbReference>
<dbReference type="GO" id="GO:0007165">
    <property type="term" value="P:signal transduction"/>
    <property type="evidence" value="ECO:0000318"/>
    <property type="project" value="GO_Central"/>
</dbReference>
<dbReference type="PANTHER" id="PTHR44337:SF10">
    <property type="entry name" value="CARCINOEMBRYONIC ANTIGEN-RELATED CELL ADHESION MOLECULE 18"/>
    <property type="match status" value="1"/>
</dbReference>
<feature type="compositionally biased region" description="Pro residues" evidence="6">
    <location>
        <begin position="573"/>
        <end position="586"/>
    </location>
</feature>
<sequence length="638" mass="70803">MDIPHRGFSSWKRFLLTASLFASWSFQGAAQLSIVSQPSIAVVSETVLLSLHGLQEGRYSTLTWYRGLDFIHAIMSYNADTGVHNEGSAFTGRESLPANGSLIINEVYLNDSGHYSILVKSREGPLMSANGSFQVFVKPSKPDILREGGDVIEFQTSVKFSCVSQDVGVNIQWFLNNTDLPPSPLLSLSPDNKTLTFHNVTRRDRGYYQCEAWNLVGAQSSESIFLLVYYGPDQVMITSQDGTVWGNIIAVKTNSNVTLQCLTESNPDPSYTWLFNESSWLGSETNYFISSASRTDEGNYTCSVKNRMTLRSSSASVTVKVVEQVTKPQLLVSNKSVVEDEGAVNFTCVTPDTEIEVQWFLDKQKLWPSDQLVLSQGNRTLTIAQARREDAGEYQCTTRNLISSSNSDPITLTVYYGPDSVNITVGSNIVNSIEVKLDLMVMLYCEAHSWPSAQYHWSFNGSNSIEKDGFVLTLWPITWGHQGTYTCKAWNDWTQLSRSATVTIKVVDSSLSAGEIAGIVIGVLAFVAFITGLIYFLVIRKRKADPPSSTADSPPRKVDPPPEPSQDRQRPVTPRPKAPLVPPSFPKGPQDNPIYQRELPGRDNHFPLPRIPGPEEESLYEKLSEPYADVYVKIKPAA</sequence>
<evidence type="ECO:0000256" key="8">
    <source>
        <dbReference type="SAM" id="SignalP"/>
    </source>
</evidence>
<feature type="chain" id="PRO_5023812936" evidence="8">
    <location>
        <begin position="31"/>
        <end position="638"/>
    </location>
</feature>
<proteinExistence type="inferred from homology"/>
<keyword evidence="2" id="KW-1015">Disulfide bond</keyword>
<feature type="domain" description="Immunoglobulin" evidence="10">
    <location>
        <begin position="246"/>
        <end position="320"/>
    </location>
</feature>
<dbReference type="GO" id="GO:0009986">
    <property type="term" value="C:cell surface"/>
    <property type="evidence" value="ECO:0000318"/>
    <property type="project" value="GO_Central"/>
</dbReference>
<keyword evidence="4" id="KW-0393">Immunoglobulin domain</keyword>
<accession>F6X3H7</accession>
<dbReference type="STRING" id="13616.ENSMODP00000031972"/>
<feature type="domain" description="Immunoglobulin" evidence="10">
    <location>
        <begin position="430"/>
        <end position="505"/>
    </location>
</feature>
<dbReference type="eggNOG" id="ENOG502RXPD">
    <property type="taxonomic scope" value="Eukaryota"/>
</dbReference>
<name>F6X3H7_MONDO</name>
<dbReference type="Pfam" id="PF13927">
    <property type="entry name" value="Ig_3"/>
    <property type="match status" value="4"/>
</dbReference>
<feature type="domain" description="Immunoglobulin subtype 2" evidence="9">
    <location>
        <begin position="252"/>
        <end position="309"/>
    </location>
</feature>
<dbReference type="SMART" id="SM00408">
    <property type="entry name" value="IGc2"/>
    <property type="match status" value="4"/>
</dbReference>
<evidence type="ECO:0000256" key="7">
    <source>
        <dbReference type="SAM" id="Phobius"/>
    </source>
</evidence>
<feature type="domain" description="Immunoglobulin subtype 2" evidence="9">
    <location>
        <begin position="153"/>
        <end position="217"/>
    </location>
</feature>
<feature type="domain" description="Immunoglobulin subtype 2" evidence="9">
    <location>
        <begin position="339"/>
        <end position="403"/>
    </location>
</feature>
<evidence type="ECO:0000256" key="6">
    <source>
        <dbReference type="SAM" id="MobiDB-lite"/>
    </source>
</evidence>
<evidence type="ECO:0000256" key="2">
    <source>
        <dbReference type="ARBA" id="ARBA00023157"/>
    </source>
</evidence>
<feature type="compositionally biased region" description="Basic and acidic residues" evidence="6">
    <location>
        <begin position="554"/>
        <end position="570"/>
    </location>
</feature>
<reference evidence="11" key="2">
    <citation type="submission" date="2025-08" db="UniProtKB">
        <authorList>
            <consortium name="Ensembl"/>
        </authorList>
    </citation>
    <scope>IDENTIFICATION</scope>
</reference>
<gene>
    <name evidence="11" type="primary">LOC130459013</name>
</gene>